<dbReference type="AlphaFoldDB" id="A0A267HV38"/>
<dbReference type="InterPro" id="IPR027417">
    <property type="entry name" value="P-loop_NTPase"/>
</dbReference>
<comment type="subcellular location">
    <subcellularLocation>
        <location evidence="1">Cell membrane</location>
        <topology evidence="1">Multi-pass membrane protein</topology>
    </subcellularLocation>
</comment>
<keyword evidence="5 11" id="KW-0067">ATP-binding</keyword>
<sequence>MLQTIRRLLGYVKAHKLIFSISVGLLIVASGLELISPLIAKRMIDSVMTPAFDTGNLPLLLLIQLLSFYLLLNIVGSLFRYFSILQLRKMANQIVKRMRDQLFNHLHQLPISYFDKLPAGKIVARITNDTEVLRSSFYVSVISNLLSNIIQIIGVYIAIFLLDPRLGTALLLLLPLLVLWQHFYTKRASKYNLAMREYISQISGQLNEFIQGVAIIQAFQKEKQLLNEFRQTVTKWFNVGKKALFLDAGAAWGLGTFLRNATILLVVTTLASFFLNGQLAISAGLLYAFIDYINRLFDPIEGMVQTVAGVQQSLAAGTRIFDLADEKIESQETKSIQIEKGAVAFQDVSFGYTADQTVLHDINFTAKPGETVALVGHTGSGKSSILNLLFRFYEPNSGAIFIDNQKISDYSRQSLRHFMAIVMQDPYLFSGTIASNINMGDKSISDAMVLDALKQVGAEYLVKRYPKGIHQPVVEKGQAFSSGERQLISFARALVFNPKILILDEATSHVDTQTETIIQKAMEVLQKGRTTFIIAHRLSTIKEADEILVLEDGRIIERGSHQSLLEKSGIYYQMYQMQAAQLSA</sequence>
<dbReference type="Gene3D" id="3.40.50.300">
    <property type="entry name" value="P-loop containing nucleotide triphosphate hydrolases"/>
    <property type="match status" value="1"/>
</dbReference>
<dbReference type="InterPro" id="IPR036640">
    <property type="entry name" value="ABC1_TM_sf"/>
</dbReference>
<keyword evidence="3 8" id="KW-0812">Transmembrane</keyword>
<evidence type="ECO:0000256" key="4">
    <source>
        <dbReference type="ARBA" id="ARBA00022741"/>
    </source>
</evidence>
<organism evidence="11 12">
    <name type="scientific">Enterococcus canintestini</name>
    <dbReference type="NCBI Taxonomy" id="317010"/>
    <lineage>
        <taxon>Bacteria</taxon>
        <taxon>Bacillati</taxon>
        <taxon>Bacillota</taxon>
        <taxon>Bacilli</taxon>
        <taxon>Lactobacillales</taxon>
        <taxon>Enterococcaceae</taxon>
        <taxon>Enterococcus</taxon>
    </lineage>
</organism>
<feature type="transmembrane region" description="Helical" evidence="8">
    <location>
        <begin position="263"/>
        <end position="290"/>
    </location>
</feature>
<dbReference type="InterPro" id="IPR017871">
    <property type="entry name" value="ABC_transporter-like_CS"/>
</dbReference>
<keyword evidence="4" id="KW-0547">Nucleotide-binding</keyword>
<reference evidence="11 12" key="1">
    <citation type="submission" date="2015-08" db="EMBL/GenBank/DDBJ databases">
        <title>Enterococcus genome sequence.</title>
        <authorList>
            <person name="Acedo J.Z."/>
            <person name="Vederas J.C."/>
        </authorList>
    </citation>
    <scope>NUCLEOTIDE SEQUENCE [LARGE SCALE GENOMIC DNA]</scope>
    <source>
        <strain evidence="11 12">49</strain>
    </source>
</reference>
<feature type="domain" description="ABC transmembrane type-1" evidence="10">
    <location>
        <begin position="21"/>
        <end position="312"/>
    </location>
</feature>
<feature type="transmembrane region" description="Helical" evidence="8">
    <location>
        <begin position="166"/>
        <end position="185"/>
    </location>
</feature>
<dbReference type="PANTHER" id="PTHR43394">
    <property type="entry name" value="ATP-DEPENDENT PERMEASE MDL1, MITOCHONDRIAL"/>
    <property type="match status" value="1"/>
</dbReference>
<evidence type="ECO:0000256" key="1">
    <source>
        <dbReference type="ARBA" id="ARBA00004651"/>
    </source>
</evidence>
<dbReference type="GO" id="GO:0015421">
    <property type="term" value="F:ABC-type oligopeptide transporter activity"/>
    <property type="evidence" value="ECO:0007669"/>
    <property type="project" value="TreeGrafter"/>
</dbReference>
<dbReference type="PROSITE" id="PS50893">
    <property type="entry name" value="ABC_TRANSPORTER_2"/>
    <property type="match status" value="1"/>
</dbReference>
<feature type="transmembrane region" description="Helical" evidence="8">
    <location>
        <begin position="17"/>
        <end position="39"/>
    </location>
</feature>
<dbReference type="SUPFAM" id="SSF52540">
    <property type="entry name" value="P-loop containing nucleoside triphosphate hydrolases"/>
    <property type="match status" value="1"/>
</dbReference>
<name>A0A267HV38_9ENTE</name>
<keyword evidence="6 8" id="KW-1133">Transmembrane helix</keyword>
<dbReference type="GO" id="GO:0005524">
    <property type="term" value="F:ATP binding"/>
    <property type="evidence" value="ECO:0007669"/>
    <property type="project" value="UniProtKB-KW"/>
</dbReference>
<dbReference type="InterPro" id="IPR011527">
    <property type="entry name" value="ABC1_TM_dom"/>
</dbReference>
<dbReference type="PROSITE" id="PS50929">
    <property type="entry name" value="ABC_TM1F"/>
    <property type="match status" value="1"/>
</dbReference>
<evidence type="ECO:0000259" key="9">
    <source>
        <dbReference type="PROSITE" id="PS50893"/>
    </source>
</evidence>
<dbReference type="EMBL" id="LHUG01000004">
    <property type="protein sequence ID" value="PAB01368.1"/>
    <property type="molecule type" value="Genomic_DNA"/>
</dbReference>
<comment type="caution">
    <text evidence="11">The sequence shown here is derived from an EMBL/GenBank/DDBJ whole genome shotgun (WGS) entry which is preliminary data.</text>
</comment>
<accession>A0A267HV38</accession>
<dbReference type="InterPro" id="IPR003593">
    <property type="entry name" value="AAA+_ATPase"/>
</dbReference>
<dbReference type="InterPro" id="IPR039421">
    <property type="entry name" value="Type_1_exporter"/>
</dbReference>
<dbReference type="PANTHER" id="PTHR43394:SF1">
    <property type="entry name" value="ATP-BINDING CASSETTE SUB-FAMILY B MEMBER 10, MITOCHONDRIAL"/>
    <property type="match status" value="1"/>
</dbReference>
<dbReference type="SUPFAM" id="SSF90123">
    <property type="entry name" value="ABC transporter transmembrane region"/>
    <property type="match status" value="1"/>
</dbReference>
<dbReference type="RefSeq" id="WP_095006293.1">
    <property type="nucleotide sequence ID" value="NZ_LHUG01000004.1"/>
</dbReference>
<evidence type="ECO:0000259" key="10">
    <source>
        <dbReference type="PROSITE" id="PS50929"/>
    </source>
</evidence>
<dbReference type="CDD" id="cd18544">
    <property type="entry name" value="ABC_6TM_TmrA_like"/>
    <property type="match status" value="1"/>
</dbReference>
<dbReference type="FunFam" id="3.40.50.300:FF:000287">
    <property type="entry name" value="Multidrug ABC transporter ATP-binding protein"/>
    <property type="match status" value="1"/>
</dbReference>
<evidence type="ECO:0000313" key="12">
    <source>
        <dbReference type="Proteomes" id="UP000216797"/>
    </source>
</evidence>
<protein>
    <submittedName>
        <fullName evidence="11">ABC transporter ATP-binding protein</fullName>
    </submittedName>
</protein>
<keyword evidence="12" id="KW-1185">Reference proteome</keyword>
<dbReference type="Pfam" id="PF00664">
    <property type="entry name" value="ABC_membrane"/>
    <property type="match status" value="1"/>
</dbReference>
<feature type="transmembrane region" description="Helical" evidence="8">
    <location>
        <begin position="137"/>
        <end position="160"/>
    </location>
</feature>
<dbReference type="PROSITE" id="PS00211">
    <property type="entry name" value="ABC_TRANSPORTER_1"/>
    <property type="match status" value="1"/>
</dbReference>
<evidence type="ECO:0000256" key="6">
    <source>
        <dbReference type="ARBA" id="ARBA00022989"/>
    </source>
</evidence>
<keyword evidence="7 8" id="KW-0472">Membrane</keyword>
<dbReference type="GO" id="GO:0005886">
    <property type="term" value="C:plasma membrane"/>
    <property type="evidence" value="ECO:0007669"/>
    <property type="project" value="UniProtKB-SubCell"/>
</dbReference>
<keyword evidence="2" id="KW-0813">Transport</keyword>
<evidence type="ECO:0000313" key="11">
    <source>
        <dbReference type="EMBL" id="PAB01368.1"/>
    </source>
</evidence>
<gene>
    <name evidence="11" type="ORF">AKL21_05025</name>
</gene>
<feature type="domain" description="ABC transporter" evidence="9">
    <location>
        <begin position="343"/>
        <end position="577"/>
    </location>
</feature>
<dbReference type="Pfam" id="PF00005">
    <property type="entry name" value="ABC_tran"/>
    <property type="match status" value="1"/>
</dbReference>
<dbReference type="Gene3D" id="1.20.1560.10">
    <property type="entry name" value="ABC transporter type 1, transmembrane domain"/>
    <property type="match status" value="1"/>
</dbReference>
<dbReference type="Proteomes" id="UP000216797">
    <property type="component" value="Unassembled WGS sequence"/>
</dbReference>
<dbReference type="GO" id="GO:0016887">
    <property type="term" value="F:ATP hydrolysis activity"/>
    <property type="evidence" value="ECO:0007669"/>
    <property type="project" value="InterPro"/>
</dbReference>
<dbReference type="SMART" id="SM00382">
    <property type="entry name" value="AAA"/>
    <property type="match status" value="1"/>
</dbReference>
<dbReference type="InterPro" id="IPR003439">
    <property type="entry name" value="ABC_transporter-like_ATP-bd"/>
</dbReference>
<evidence type="ECO:0000256" key="5">
    <source>
        <dbReference type="ARBA" id="ARBA00022840"/>
    </source>
</evidence>
<evidence type="ECO:0000256" key="8">
    <source>
        <dbReference type="SAM" id="Phobius"/>
    </source>
</evidence>
<proteinExistence type="predicted"/>
<evidence type="ECO:0000256" key="2">
    <source>
        <dbReference type="ARBA" id="ARBA00022448"/>
    </source>
</evidence>
<feature type="transmembrane region" description="Helical" evidence="8">
    <location>
        <begin position="59"/>
        <end position="82"/>
    </location>
</feature>
<evidence type="ECO:0000256" key="7">
    <source>
        <dbReference type="ARBA" id="ARBA00023136"/>
    </source>
</evidence>
<evidence type="ECO:0000256" key="3">
    <source>
        <dbReference type="ARBA" id="ARBA00022692"/>
    </source>
</evidence>
<dbReference type="CDD" id="cd03254">
    <property type="entry name" value="ABCC_Glucan_exporter_like"/>
    <property type="match status" value="1"/>
</dbReference>